<dbReference type="EMBL" id="CAJVCE010000008">
    <property type="protein sequence ID" value="CAG7644374.1"/>
    <property type="molecule type" value="Genomic_DNA"/>
</dbReference>
<comment type="caution">
    <text evidence="2">The sequence shown here is derived from an EMBL/GenBank/DDBJ whole genome shotgun (WGS) entry which is preliminary data.</text>
</comment>
<proteinExistence type="predicted"/>
<evidence type="ECO:0000256" key="1">
    <source>
        <dbReference type="SAM" id="Phobius"/>
    </source>
</evidence>
<sequence length="99" mass="11144">MKGISSMVAEWLRILLILIIGLPLLHSAELLLLSLFGAKWNEGSVSTVIFANLLIVFMLYRNKLQFGGWYRSHRNRPLPGRVTWLLSVVSVVLLLAAVE</sequence>
<dbReference type="Proteomes" id="UP000730618">
    <property type="component" value="Unassembled WGS sequence"/>
</dbReference>
<reference evidence="2 3" key="1">
    <citation type="submission" date="2021-06" db="EMBL/GenBank/DDBJ databases">
        <authorList>
            <person name="Criscuolo A."/>
        </authorList>
    </citation>
    <scope>NUCLEOTIDE SEQUENCE [LARGE SCALE GENOMIC DNA]</scope>
    <source>
        <strain evidence="3">CIP 111802</strain>
    </source>
</reference>
<protein>
    <submittedName>
        <fullName evidence="2">Uncharacterized protein</fullName>
    </submittedName>
</protein>
<feature type="transmembrane region" description="Helical" evidence="1">
    <location>
        <begin position="81"/>
        <end position="98"/>
    </location>
</feature>
<keyword evidence="1" id="KW-1133">Transmembrane helix</keyword>
<gene>
    <name evidence="2" type="ORF">PAECIP111802_03245</name>
</gene>
<evidence type="ECO:0000313" key="3">
    <source>
        <dbReference type="Proteomes" id="UP000730618"/>
    </source>
</evidence>
<keyword evidence="1" id="KW-0472">Membrane</keyword>
<keyword evidence="3" id="KW-1185">Reference proteome</keyword>
<organism evidence="2 3">
    <name type="scientific">Paenibacillus allorhizosphaerae</name>
    <dbReference type="NCBI Taxonomy" id="2849866"/>
    <lineage>
        <taxon>Bacteria</taxon>
        <taxon>Bacillati</taxon>
        <taxon>Bacillota</taxon>
        <taxon>Bacilli</taxon>
        <taxon>Bacillales</taxon>
        <taxon>Paenibacillaceae</taxon>
        <taxon>Paenibacillus</taxon>
    </lineage>
</organism>
<accession>A0ABN7TP67</accession>
<name>A0ABN7TP67_9BACL</name>
<dbReference type="RefSeq" id="WP_218099558.1">
    <property type="nucleotide sequence ID" value="NZ_CAJVCE010000008.1"/>
</dbReference>
<keyword evidence="1" id="KW-0812">Transmembrane</keyword>
<feature type="transmembrane region" description="Helical" evidence="1">
    <location>
        <begin position="43"/>
        <end position="60"/>
    </location>
</feature>
<evidence type="ECO:0000313" key="2">
    <source>
        <dbReference type="EMBL" id="CAG7644374.1"/>
    </source>
</evidence>